<name>A0A7Y9F3J3_9ACTN</name>
<gene>
    <name evidence="2" type="ORF">BKA08_002989</name>
</gene>
<evidence type="ECO:0000256" key="1">
    <source>
        <dbReference type="SAM" id="Phobius"/>
    </source>
</evidence>
<evidence type="ECO:0000313" key="2">
    <source>
        <dbReference type="EMBL" id="NYD58751.1"/>
    </source>
</evidence>
<feature type="transmembrane region" description="Helical" evidence="1">
    <location>
        <begin position="42"/>
        <end position="67"/>
    </location>
</feature>
<sequence length="153" mass="15702">MSGVRAVGPGRLVLGALGAAVTAYGAWLLWSRREPADVLDAAVWAGGAVLVHDVLLAAVLVVAGFVLARLVPRVARGPVAAGGVVLGSLTLVAVPVLGGFGRRTDPTNETLLDRDYVAGWLVLAGLVVLVVLLVVAARVLVTRRTRRGGDTPT</sequence>
<keyword evidence="1" id="KW-1133">Transmembrane helix</keyword>
<dbReference type="RefSeq" id="WP_179616314.1">
    <property type="nucleotide sequence ID" value="NZ_CP059163.1"/>
</dbReference>
<evidence type="ECO:0000313" key="3">
    <source>
        <dbReference type="Proteomes" id="UP000516957"/>
    </source>
</evidence>
<dbReference type="Proteomes" id="UP000516957">
    <property type="component" value="Unassembled WGS sequence"/>
</dbReference>
<protein>
    <submittedName>
        <fullName evidence="2">Uncharacterized protein</fullName>
    </submittedName>
</protein>
<feature type="transmembrane region" description="Helical" evidence="1">
    <location>
        <begin position="79"/>
        <end position="97"/>
    </location>
</feature>
<keyword evidence="3" id="KW-1185">Reference proteome</keyword>
<feature type="transmembrane region" description="Helical" evidence="1">
    <location>
        <begin position="12"/>
        <end position="30"/>
    </location>
</feature>
<dbReference type="AlphaFoldDB" id="A0A7Y9F3J3"/>
<proteinExistence type="predicted"/>
<accession>A0A7Y9F3J3</accession>
<comment type="caution">
    <text evidence="2">The sequence shown here is derived from an EMBL/GenBank/DDBJ whole genome shotgun (WGS) entry which is preliminary data.</text>
</comment>
<organism evidence="2 3">
    <name type="scientific">Nocardioides marinisabuli</name>
    <dbReference type="NCBI Taxonomy" id="419476"/>
    <lineage>
        <taxon>Bacteria</taxon>
        <taxon>Bacillati</taxon>
        <taxon>Actinomycetota</taxon>
        <taxon>Actinomycetes</taxon>
        <taxon>Propionibacteriales</taxon>
        <taxon>Nocardioidaceae</taxon>
        <taxon>Nocardioides</taxon>
    </lineage>
</organism>
<dbReference type="EMBL" id="JACCBE010000001">
    <property type="protein sequence ID" value="NYD58751.1"/>
    <property type="molecule type" value="Genomic_DNA"/>
</dbReference>
<feature type="transmembrane region" description="Helical" evidence="1">
    <location>
        <begin position="117"/>
        <end position="141"/>
    </location>
</feature>
<reference evidence="2 3" key="1">
    <citation type="submission" date="2020-07" db="EMBL/GenBank/DDBJ databases">
        <title>Sequencing the genomes of 1000 actinobacteria strains.</title>
        <authorList>
            <person name="Klenk H.-P."/>
        </authorList>
    </citation>
    <scope>NUCLEOTIDE SEQUENCE [LARGE SCALE GENOMIC DNA]</scope>
    <source>
        <strain evidence="2 3">DSM 18965</strain>
    </source>
</reference>
<keyword evidence="1" id="KW-0472">Membrane</keyword>
<keyword evidence="1" id="KW-0812">Transmembrane</keyword>